<name>A6HRN2_RAT</name>
<reference evidence="2 3" key="1">
    <citation type="submission" date="2005-09" db="EMBL/GenBank/DDBJ databases">
        <authorList>
            <person name="Mural R.J."/>
            <person name="Li P.W."/>
            <person name="Adams M.D."/>
            <person name="Amanatides P.G."/>
            <person name="Baden-Tillson H."/>
            <person name="Barnstead M."/>
            <person name="Chin S.H."/>
            <person name="Dew I."/>
            <person name="Evans C.A."/>
            <person name="Ferriera S."/>
            <person name="Flanigan M."/>
            <person name="Fosler C."/>
            <person name="Glodek A."/>
            <person name="Gu Z."/>
            <person name="Holt R.A."/>
            <person name="Jennings D."/>
            <person name="Kraft C.L."/>
            <person name="Lu F."/>
            <person name="Nguyen T."/>
            <person name="Nusskern D.R."/>
            <person name="Pfannkoch C.M."/>
            <person name="Sitter C."/>
            <person name="Sutton G.G."/>
            <person name="Venter J.C."/>
            <person name="Wang Z."/>
            <person name="Woodage T."/>
            <person name="Zheng X.H."/>
            <person name="Zhong F."/>
        </authorList>
    </citation>
    <scope>NUCLEOTIDE SEQUENCE [LARGE SCALE GENOMIC DNA]</scope>
    <source>
        <strain>BN</strain>
        <strain evidence="3">Sprague-Dawley</strain>
    </source>
</reference>
<dbReference type="AlphaFoldDB" id="A6HRN2"/>
<organism evidence="2 3">
    <name type="scientific">Rattus norvegicus</name>
    <name type="common">Rat</name>
    <dbReference type="NCBI Taxonomy" id="10116"/>
    <lineage>
        <taxon>Eukaryota</taxon>
        <taxon>Metazoa</taxon>
        <taxon>Chordata</taxon>
        <taxon>Craniata</taxon>
        <taxon>Vertebrata</taxon>
        <taxon>Euteleostomi</taxon>
        <taxon>Mammalia</taxon>
        <taxon>Eutheria</taxon>
        <taxon>Euarchontoglires</taxon>
        <taxon>Glires</taxon>
        <taxon>Rodentia</taxon>
        <taxon>Myomorpha</taxon>
        <taxon>Muroidea</taxon>
        <taxon>Muridae</taxon>
        <taxon>Murinae</taxon>
        <taxon>Rattus</taxon>
    </lineage>
</organism>
<dbReference type="Proteomes" id="UP000234681">
    <property type="component" value="Chromosome 7"/>
</dbReference>
<gene>
    <name evidence="2" type="ORF">rCG_60034</name>
</gene>
<proteinExistence type="predicted"/>
<dbReference type="EMBL" id="CH473950">
    <property type="protein sequence ID" value="EDM16191.1"/>
    <property type="molecule type" value="Genomic_DNA"/>
</dbReference>
<protein>
    <submittedName>
        <fullName evidence="2">RCG60034</fullName>
    </submittedName>
</protein>
<evidence type="ECO:0000256" key="1">
    <source>
        <dbReference type="SAM" id="MobiDB-lite"/>
    </source>
</evidence>
<sequence>MPRAALPPGSPEPDLQSRPSRSGACCSPKPSGSCRPGKPS</sequence>
<accession>A6HRN2</accession>
<evidence type="ECO:0000313" key="3">
    <source>
        <dbReference type="Proteomes" id="UP000234681"/>
    </source>
</evidence>
<evidence type="ECO:0000313" key="2">
    <source>
        <dbReference type="EMBL" id="EDM16191.1"/>
    </source>
</evidence>
<feature type="region of interest" description="Disordered" evidence="1">
    <location>
        <begin position="1"/>
        <end position="40"/>
    </location>
</feature>